<reference evidence="6" key="1">
    <citation type="submission" date="2023-07" db="EMBL/GenBank/DDBJ databases">
        <authorList>
            <person name="Stuckert A."/>
        </authorList>
    </citation>
    <scope>NUCLEOTIDE SEQUENCE</scope>
</reference>
<dbReference type="EC" id="3.1.26.4" evidence="2"/>
<comment type="similarity">
    <text evidence="1">Belongs to the beta type-B retroviral polymerase family. HERV class-II K(HML-2) pol subfamily.</text>
</comment>
<dbReference type="Pfam" id="PF15388">
    <property type="entry name" value="FAM117"/>
    <property type="match status" value="1"/>
</dbReference>
<evidence type="ECO:0000256" key="1">
    <source>
        <dbReference type="ARBA" id="ARBA00010879"/>
    </source>
</evidence>
<dbReference type="PROSITE" id="PS50878">
    <property type="entry name" value="RT_POL"/>
    <property type="match status" value="1"/>
</dbReference>
<dbReference type="Gene3D" id="3.30.70.270">
    <property type="match status" value="1"/>
</dbReference>
<dbReference type="PANTHER" id="PTHR14972">
    <property type="entry name" value="AGAP011572-PA"/>
    <property type="match status" value="1"/>
</dbReference>
<evidence type="ECO:0000256" key="2">
    <source>
        <dbReference type="ARBA" id="ARBA00012180"/>
    </source>
</evidence>
<keyword evidence="3" id="KW-0597">Phosphoprotein</keyword>
<name>A0ABN9L8I8_9NEOB</name>
<gene>
    <name evidence="6" type="ORF">RIMI_LOCUS5616995</name>
</gene>
<dbReference type="InterPro" id="IPR043502">
    <property type="entry name" value="DNA/RNA_pol_sf"/>
</dbReference>
<dbReference type="EMBL" id="CAUEEQ010009694">
    <property type="protein sequence ID" value="CAJ0933674.1"/>
    <property type="molecule type" value="Genomic_DNA"/>
</dbReference>
<organism evidence="6 7">
    <name type="scientific">Ranitomeya imitator</name>
    <name type="common">mimic poison frog</name>
    <dbReference type="NCBI Taxonomy" id="111125"/>
    <lineage>
        <taxon>Eukaryota</taxon>
        <taxon>Metazoa</taxon>
        <taxon>Chordata</taxon>
        <taxon>Craniata</taxon>
        <taxon>Vertebrata</taxon>
        <taxon>Euteleostomi</taxon>
        <taxon>Amphibia</taxon>
        <taxon>Batrachia</taxon>
        <taxon>Anura</taxon>
        <taxon>Neobatrachia</taxon>
        <taxon>Hyloidea</taxon>
        <taxon>Dendrobatidae</taxon>
        <taxon>Dendrobatinae</taxon>
        <taxon>Ranitomeya</taxon>
    </lineage>
</organism>
<dbReference type="PANTHER" id="PTHR14972:SF3">
    <property type="entry name" value="GLUCOCORTICOID-INDUCED TRANSCRIPT 1 PROTEIN"/>
    <property type="match status" value="1"/>
</dbReference>
<evidence type="ECO:0000313" key="7">
    <source>
        <dbReference type="Proteomes" id="UP001176940"/>
    </source>
</evidence>
<keyword evidence="7" id="KW-1185">Reference proteome</keyword>
<dbReference type="Pfam" id="PF00078">
    <property type="entry name" value="RVT_1"/>
    <property type="match status" value="1"/>
</dbReference>
<feature type="domain" description="Reverse transcriptase" evidence="5">
    <location>
        <begin position="1"/>
        <end position="216"/>
    </location>
</feature>
<dbReference type="Gene3D" id="3.10.10.10">
    <property type="entry name" value="HIV Type 1 Reverse Transcriptase, subunit A, domain 1"/>
    <property type="match status" value="1"/>
</dbReference>
<dbReference type="Proteomes" id="UP001176940">
    <property type="component" value="Unassembled WGS sequence"/>
</dbReference>
<feature type="compositionally biased region" description="Basic and acidic residues" evidence="4">
    <location>
        <begin position="38"/>
        <end position="57"/>
    </location>
</feature>
<feature type="compositionally biased region" description="Polar residues" evidence="4">
    <location>
        <begin position="339"/>
        <end position="349"/>
    </location>
</feature>
<evidence type="ECO:0000256" key="4">
    <source>
        <dbReference type="SAM" id="MobiDB-lite"/>
    </source>
</evidence>
<dbReference type="CDD" id="cd03714">
    <property type="entry name" value="RT_DIRS1"/>
    <property type="match status" value="1"/>
</dbReference>
<feature type="region of interest" description="Disordered" evidence="4">
    <location>
        <begin position="38"/>
        <end position="62"/>
    </location>
</feature>
<feature type="compositionally biased region" description="Polar residues" evidence="4">
    <location>
        <begin position="507"/>
        <end position="532"/>
    </location>
</feature>
<dbReference type="InterPro" id="IPR043128">
    <property type="entry name" value="Rev_trsase/Diguanyl_cyclase"/>
</dbReference>
<sequence>MVDEELVSTQEHVVPFKKTKRVQKRFANHPEFQDIVQKHREGGRQPIRGPKEGRDLTAHTGPQTAKQVCSGSHFRMDSLCSVVVSLEKVEFLASIDITDAYLHIPIFPSHQQFLSFAVQEEHFQFVVLPFGLATAPIVFMKVMAAVMAILHARGVVVLPYLDDLLIKGPSHSACEESVRQTLRWWTLQSSLNQGKSFLPVRWLVVTTDASFLGWGTLFNHHMAQVVSSFHLNEDIVLPSLCPAPTNRIEKALHTLDVVRALRRYISRTAPTSTSRSIPVPTASILVPKFTGSRVPCNVEGISPELEKVFIKESSEKDGGKMGAEHRYLPPTAAVARAASTPQTPSVQERSSSHSPCVSPSCPPESQEGSPCSTDDLLFDRDKDSGSSSPLPKYASSPKPNNSYMFKREPPEGCERVKVFEEVSNLEQYNGLPGEVRVSSAYIPAALLSCPDKNKVNFIPTGSAFCPVKLLGSLLIASDLTLKTLPNPGQSSAVTVDHLSSQVSSSSLTDNATSKVDNTETNGHASPKEQQNGAERPSDDPLSPPPSPHNHVVI</sequence>
<evidence type="ECO:0000256" key="3">
    <source>
        <dbReference type="ARBA" id="ARBA00022553"/>
    </source>
</evidence>
<protein>
    <recommendedName>
        <fullName evidence="2">ribonuclease H</fullName>
        <ecNumber evidence="2">3.1.26.4</ecNumber>
    </recommendedName>
</protein>
<accession>A0ABN9L8I8</accession>
<feature type="compositionally biased region" description="Low complexity" evidence="4">
    <location>
        <begin position="352"/>
        <end position="365"/>
    </location>
</feature>
<dbReference type="InterPro" id="IPR000477">
    <property type="entry name" value="RT_dom"/>
</dbReference>
<evidence type="ECO:0000259" key="5">
    <source>
        <dbReference type="PROSITE" id="PS50878"/>
    </source>
</evidence>
<dbReference type="InterPro" id="IPR026642">
    <property type="entry name" value="Glcci1/FAM117"/>
</dbReference>
<dbReference type="SUPFAM" id="SSF56672">
    <property type="entry name" value="DNA/RNA polymerases"/>
    <property type="match status" value="1"/>
</dbReference>
<comment type="caution">
    <text evidence="6">The sequence shown here is derived from an EMBL/GenBank/DDBJ whole genome shotgun (WGS) entry which is preliminary data.</text>
</comment>
<feature type="region of interest" description="Disordered" evidence="4">
    <location>
        <begin position="500"/>
        <end position="553"/>
    </location>
</feature>
<proteinExistence type="inferred from homology"/>
<feature type="region of interest" description="Disordered" evidence="4">
    <location>
        <begin position="335"/>
        <end position="408"/>
    </location>
</feature>
<evidence type="ECO:0000313" key="6">
    <source>
        <dbReference type="EMBL" id="CAJ0933674.1"/>
    </source>
</evidence>